<proteinExistence type="predicted"/>
<evidence type="ECO:0000259" key="4">
    <source>
        <dbReference type="PROSITE" id="PS50887"/>
    </source>
</evidence>
<feature type="transmembrane region" description="Helical" evidence="3">
    <location>
        <begin position="70"/>
        <end position="89"/>
    </location>
</feature>
<dbReference type="SUPFAM" id="SSF55073">
    <property type="entry name" value="Nucleotide cyclase"/>
    <property type="match status" value="1"/>
</dbReference>
<dbReference type="InterPro" id="IPR000160">
    <property type="entry name" value="GGDEF_dom"/>
</dbReference>
<evidence type="ECO:0000256" key="2">
    <source>
        <dbReference type="ARBA" id="ARBA00034247"/>
    </source>
</evidence>
<keyword evidence="3" id="KW-1133">Transmembrane helix</keyword>
<reference evidence="5 6" key="1">
    <citation type="submission" date="2018-06" db="EMBL/GenBank/DDBJ databases">
        <title>Rhizobium wuzhouense sp. nov., isolated from roots of Oryza officinalis.</title>
        <authorList>
            <person name="Yuan T."/>
        </authorList>
    </citation>
    <scope>NUCLEOTIDE SEQUENCE [LARGE SCALE GENOMIC DNA]</scope>
    <source>
        <strain evidence="5 6">W44</strain>
    </source>
</reference>
<organism evidence="5 6">
    <name type="scientific">Rhizobium wuzhouense</name>
    <dbReference type="NCBI Taxonomy" id="1986026"/>
    <lineage>
        <taxon>Bacteria</taxon>
        <taxon>Pseudomonadati</taxon>
        <taxon>Pseudomonadota</taxon>
        <taxon>Alphaproteobacteria</taxon>
        <taxon>Hyphomicrobiales</taxon>
        <taxon>Rhizobiaceae</taxon>
        <taxon>Rhizobium/Agrobacterium group</taxon>
        <taxon>Rhizobium</taxon>
    </lineage>
</organism>
<dbReference type="PANTHER" id="PTHR45138">
    <property type="entry name" value="REGULATORY COMPONENTS OF SENSORY TRANSDUCTION SYSTEM"/>
    <property type="match status" value="1"/>
</dbReference>
<evidence type="ECO:0000256" key="1">
    <source>
        <dbReference type="ARBA" id="ARBA00012528"/>
    </source>
</evidence>
<comment type="caution">
    <text evidence="5">The sequence shown here is derived from an EMBL/GenBank/DDBJ whole genome shotgun (WGS) entry which is preliminary data.</text>
</comment>
<feature type="transmembrane region" description="Helical" evidence="3">
    <location>
        <begin position="42"/>
        <end position="64"/>
    </location>
</feature>
<dbReference type="SMART" id="SM00267">
    <property type="entry name" value="GGDEF"/>
    <property type="match status" value="1"/>
</dbReference>
<name>A0ABX5NNN8_9HYPH</name>
<gene>
    <name evidence="5" type="ORF">DMY87_17635</name>
</gene>
<protein>
    <recommendedName>
        <fullName evidence="1">diguanylate cyclase</fullName>
        <ecNumber evidence="1">2.7.7.65</ecNumber>
    </recommendedName>
</protein>
<evidence type="ECO:0000256" key="3">
    <source>
        <dbReference type="SAM" id="Phobius"/>
    </source>
</evidence>
<dbReference type="Proteomes" id="UP000247536">
    <property type="component" value="Unassembled WGS sequence"/>
</dbReference>
<feature type="transmembrane region" description="Helical" evidence="3">
    <location>
        <begin position="101"/>
        <end position="120"/>
    </location>
</feature>
<dbReference type="EMBL" id="QJRY01000007">
    <property type="protein sequence ID" value="PYB71192.1"/>
    <property type="molecule type" value="Genomic_DNA"/>
</dbReference>
<dbReference type="PANTHER" id="PTHR45138:SF9">
    <property type="entry name" value="DIGUANYLATE CYCLASE DGCM-RELATED"/>
    <property type="match status" value="1"/>
</dbReference>
<dbReference type="InterPro" id="IPR050469">
    <property type="entry name" value="Diguanylate_Cyclase"/>
</dbReference>
<dbReference type="InterPro" id="IPR029787">
    <property type="entry name" value="Nucleotide_cyclase"/>
</dbReference>
<dbReference type="CDD" id="cd01949">
    <property type="entry name" value="GGDEF"/>
    <property type="match status" value="1"/>
</dbReference>
<dbReference type="Pfam" id="PF00990">
    <property type="entry name" value="GGDEF"/>
    <property type="match status" value="1"/>
</dbReference>
<sequence length="403" mass="44982">MEETQLQTVERQLSKGVNRLRFDRAIEELYLRDYTEHRVRRAPIWALVGTFIYDLVFFGDATMVPDQLDALMLVRFGIFTPFAVVVTFLAMTRRNARDYDLLSLAIVLVGGALPMLVAMHSTSEDLFTYQTGNVATFLFLVVGLRPRFPSLIAGLILLSAIHLTICWHIPSFDSVTFQGLVTFYVTISIFLGLGAYFQEHSERMNFLNCLHATSLHQQLQWQSDRDELTGLLNRRSLVRIERQLWQSVESCAVFAMMLDIDRFKLFNDVHGHLDGDDCLRAVARAINNSVGTSASVFRFGGEEILILMPDARPDEAHAAAERIRLAIEDLAIRHEGLSPPGVVTASIGTAGGETKDLTLQDLLRRADKALYEAKKQGRNRVVPALAPLERLAAAGFAVNGSAS</sequence>
<dbReference type="PROSITE" id="PS50887">
    <property type="entry name" value="GGDEF"/>
    <property type="match status" value="1"/>
</dbReference>
<comment type="catalytic activity">
    <reaction evidence="2">
        <text>2 GTP = 3',3'-c-di-GMP + 2 diphosphate</text>
        <dbReference type="Rhea" id="RHEA:24898"/>
        <dbReference type="ChEBI" id="CHEBI:33019"/>
        <dbReference type="ChEBI" id="CHEBI:37565"/>
        <dbReference type="ChEBI" id="CHEBI:58805"/>
        <dbReference type="EC" id="2.7.7.65"/>
    </reaction>
</comment>
<feature type="domain" description="GGDEF" evidence="4">
    <location>
        <begin position="251"/>
        <end position="386"/>
    </location>
</feature>
<accession>A0ABX5NNN8</accession>
<evidence type="ECO:0000313" key="5">
    <source>
        <dbReference type="EMBL" id="PYB71192.1"/>
    </source>
</evidence>
<dbReference type="InterPro" id="IPR043128">
    <property type="entry name" value="Rev_trsase/Diguanyl_cyclase"/>
</dbReference>
<dbReference type="RefSeq" id="WP_110792982.1">
    <property type="nucleotide sequence ID" value="NZ_QJRY01000007.1"/>
</dbReference>
<dbReference type="NCBIfam" id="TIGR00254">
    <property type="entry name" value="GGDEF"/>
    <property type="match status" value="1"/>
</dbReference>
<evidence type="ECO:0000313" key="6">
    <source>
        <dbReference type="Proteomes" id="UP000247536"/>
    </source>
</evidence>
<dbReference type="Gene3D" id="3.30.70.270">
    <property type="match status" value="1"/>
</dbReference>
<feature type="transmembrane region" description="Helical" evidence="3">
    <location>
        <begin position="151"/>
        <end position="170"/>
    </location>
</feature>
<feature type="transmembrane region" description="Helical" evidence="3">
    <location>
        <begin position="126"/>
        <end position="144"/>
    </location>
</feature>
<keyword evidence="3" id="KW-0472">Membrane</keyword>
<feature type="transmembrane region" description="Helical" evidence="3">
    <location>
        <begin position="176"/>
        <end position="197"/>
    </location>
</feature>
<keyword evidence="6" id="KW-1185">Reference proteome</keyword>
<dbReference type="EC" id="2.7.7.65" evidence="1"/>
<keyword evidence="3" id="KW-0812">Transmembrane</keyword>